<dbReference type="PANTHER" id="PTHR22911:SF6">
    <property type="entry name" value="SOLUTE CARRIER FAMILY 35 MEMBER G1"/>
    <property type="match status" value="1"/>
</dbReference>
<feature type="transmembrane region" description="Helical" evidence="6">
    <location>
        <begin position="237"/>
        <end position="256"/>
    </location>
</feature>
<evidence type="ECO:0000256" key="2">
    <source>
        <dbReference type="ARBA" id="ARBA00022692"/>
    </source>
</evidence>
<feature type="transmembrane region" description="Helical" evidence="6">
    <location>
        <begin position="89"/>
        <end position="109"/>
    </location>
</feature>
<evidence type="ECO:0000256" key="6">
    <source>
        <dbReference type="SAM" id="Phobius"/>
    </source>
</evidence>
<evidence type="ECO:0000313" key="8">
    <source>
        <dbReference type="EMBL" id="TPX45339.1"/>
    </source>
</evidence>
<reference evidence="8 9" key="1">
    <citation type="journal article" date="2019" name="Sci. Rep.">
        <title>Comparative genomics of chytrid fungi reveal insights into the obligate biotrophic and pathogenic lifestyle of Synchytrium endobioticum.</title>
        <authorList>
            <person name="van de Vossenberg B.T.L.H."/>
            <person name="Warris S."/>
            <person name="Nguyen H.D.T."/>
            <person name="van Gent-Pelzer M.P.E."/>
            <person name="Joly D.L."/>
            <person name="van de Geest H.C."/>
            <person name="Bonants P.J.M."/>
            <person name="Smith D.S."/>
            <person name="Levesque C.A."/>
            <person name="van der Lee T.A.J."/>
        </authorList>
    </citation>
    <scope>NUCLEOTIDE SEQUENCE [LARGE SCALE GENOMIC DNA]</scope>
    <source>
        <strain evidence="8 9">MB42</strain>
    </source>
</reference>
<dbReference type="AlphaFoldDB" id="A0A507D1I3"/>
<keyword evidence="3 6" id="KW-1133">Transmembrane helix</keyword>
<evidence type="ECO:0000256" key="5">
    <source>
        <dbReference type="SAM" id="MobiDB-lite"/>
    </source>
</evidence>
<dbReference type="Proteomes" id="UP000317494">
    <property type="component" value="Unassembled WGS sequence"/>
</dbReference>
<dbReference type="PANTHER" id="PTHR22911">
    <property type="entry name" value="ACYL-MALONYL CONDENSING ENZYME-RELATED"/>
    <property type="match status" value="1"/>
</dbReference>
<dbReference type="STRING" id="286115.A0A507D1I3"/>
<gene>
    <name evidence="8" type="ORF">SeMB42_g04049</name>
</gene>
<feature type="transmembrane region" description="Helical" evidence="6">
    <location>
        <begin position="169"/>
        <end position="190"/>
    </location>
</feature>
<organism evidence="8 9">
    <name type="scientific">Synchytrium endobioticum</name>
    <dbReference type="NCBI Taxonomy" id="286115"/>
    <lineage>
        <taxon>Eukaryota</taxon>
        <taxon>Fungi</taxon>
        <taxon>Fungi incertae sedis</taxon>
        <taxon>Chytridiomycota</taxon>
        <taxon>Chytridiomycota incertae sedis</taxon>
        <taxon>Chytridiomycetes</taxon>
        <taxon>Synchytriales</taxon>
        <taxon>Synchytriaceae</taxon>
        <taxon>Synchytrium</taxon>
    </lineage>
</organism>
<name>A0A507D1I3_9FUNG</name>
<sequence length="389" mass="42099">MAFGNNDVNSPISIARWSTEQGRRPPTLESSPLLQGNRPSLHQGKRSDIQCYGYMLGAAVSFWTMNASAKQLGMYHGLAASEIGFIRSLISLPASILILHFSSATTILGDKSIWLHGWLRGLFSFGALVCIFFTMSKIDMGDATVLSFTSPVWSIFLGSLILKEKIRFIDLFFTALSLAGCVLVAHPAVLFTQMPHNEQDNYWRPIAIGVGLLGALCQSLSFITVRQVMLFAKPHPMQLLLHLSIVSLPLGFLLALAEDQTWIMPSDWQAWALLAAVGIAGVIGQASLAIGLGGHAGVAGANNIMYFQVVLAYIADMIIWHSYPDVYSTTGAVLVFSCGIIGLVSARWTQPKPAPKKADNLTAEGATDHQDGPVIDMPVVSGSPKQFRP</sequence>
<feature type="transmembrane region" description="Helical" evidence="6">
    <location>
        <begin position="268"/>
        <end position="292"/>
    </location>
</feature>
<feature type="transmembrane region" description="Helical" evidence="6">
    <location>
        <begin position="51"/>
        <end position="69"/>
    </location>
</feature>
<evidence type="ECO:0000313" key="9">
    <source>
        <dbReference type="Proteomes" id="UP000317494"/>
    </source>
</evidence>
<dbReference type="InterPro" id="IPR037185">
    <property type="entry name" value="EmrE-like"/>
</dbReference>
<evidence type="ECO:0000256" key="3">
    <source>
        <dbReference type="ARBA" id="ARBA00022989"/>
    </source>
</evidence>
<feature type="transmembrane region" description="Helical" evidence="6">
    <location>
        <begin position="304"/>
        <end position="323"/>
    </location>
</feature>
<feature type="transmembrane region" description="Helical" evidence="6">
    <location>
        <begin position="202"/>
        <end position="225"/>
    </location>
</feature>
<comment type="caution">
    <text evidence="8">The sequence shown here is derived from an EMBL/GenBank/DDBJ whole genome shotgun (WGS) entry which is preliminary data.</text>
</comment>
<evidence type="ECO:0000256" key="1">
    <source>
        <dbReference type="ARBA" id="ARBA00004141"/>
    </source>
</evidence>
<dbReference type="InterPro" id="IPR000620">
    <property type="entry name" value="EamA_dom"/>
</dbReference>
<proteinExistence type="predicted"/>
<evidence type="ECO:0000259" key="7">
    <source>
        <dbReference type="Pfam" id="PF00892"/>
    </source>
</evidence>
<feature type="compositionally biased region" description="Polar residues" evidence="5">
    <location>
        <begin position="28"/>
        <end position="40"/>
    </location>
</feature>
<dbReference type="EMBL" id="QEAN01000156">
    <property type="protein sequence ID" value="TPX45339.1"/>
    <property type="molecule type" value="Genomic_DNA"/>
</dbReference>
<comment type="subcellular location">
    <subcellularLocation>
        <location evidence="1">Membrane</location>
        <topology evidence="1">Multi-pass membrane protein</topology>
    </subcellularLocation>
</comment>
<evidence type="ECO:0000256" key="4">
    <source>
        <dbReference type="ARBA" id="ARBA00023136"/>
    </source>
</evidence>
<feature type="transmembrane region" description="Helical" evidence="6">
    <location>
        <begin position="144"/>
        <end position="162"/>
    </location>
</feature>
<feature type="domain" description="EamA" evidence="7">
    <location>
        <begin position="54"/>
        <end position="184"/>
    </location>
</feature>
<feature type="transmembrane region" description="Helical" evidence="6">
    <location>
        <begin position="121"/>
        <end position="138"/>
    </location>
</feature>
<feature type="region of interest" description="Disordered" evidence="5">
    <location>
        <begin position="350"/>
        <end position="389"/>
    </location>
</feature>
<feature type="transmembrane region" description="Helical" evidence="6">
    <location>
        <begin position="329"/>
        <end position="348"/>
    </location>
</feature>
<keyword evidence="4 6" id="KW-0472">Membrane</keyword>
<accession>A0A507D1I3</accession>
<dbReference type="GO" id="GO:0016020">
    <property type="term" value="C:membrane"/>
    <property type="evidence" value="ECO:0007669"/>
    <property type="project" value="UniProtKB-SubCell"/>
</dbReference>
<keyword evidence="9" id="KW-1185">Reference proteome</keyword>
<dbReference type="VEuPathDB" id="FungiDB:SeMB42_g04049"/>
<dbReference type="Pfam" id="PF00892">
    <property type="entry name" value="EamA"/>
    <property type="match status" value="1"/>
</dbReference>
<feature type="region of interest" description="Disordered" evidence="5">
    <location>
        <begin position="14"/>
        <end position="44"/>
    </location>
</feature>
<keyword evidence="2 6" id="KW-0812">Transmembrane</keyword>
<dbReference type="Gene3D" id="1.10.3730.20">
    <property type="match status" value="1"/>
</dbReference>
<dbReference type="SUPFAM" id="SSF103481">
    <property type="entry name" value="Multidrug resistance efflux transporter EmrE"/>
    <property type="match status" value="1"/>
</dbReference>
<protein>
    <recommendedName>
        <fullName evidence="7">EamA domain-containing protein</fullName>
    </recommendedName>
</protein>